<evidence type="ECO:0000313" key="3">
    <source>
        <dbReference type="Proteomes" id="UP000663870"/>
    </source>
</evidence>
<name>A0A815SJU8_9BILA</name>
<comment type="caution">
    <text evidence="2">The sequence shown here is derived from an EMBL/GenBank/DDBJ whole genome shotgun (WGS) entry which is preliminary data.</text>
</comment>
<feature type="domain" description="TRPM-like" evidence="1">
    <location>
        <begin position="2"/>
        <end position="61"/>
    </location>
</feature>
<accession>A0A815SJU8</accession>
<evidence type="ECO:0000259" key="1">
    <source>
        <dbReference type="Pfam" id="PF25508"/>
    </source>
</evidence>
<feature type="non-terminal residue" evidence="2">
    <location>
        <position position="1"/>
    </location>
</feature>
<dbReference type="InterPro" id="IPR057366">
    <property type="entry name" value="TRPM-like"/>
</dbReference>
<sequence>MSTTDSYLDRFHKFNKQSNDYEQFATACIDACYERSERRACQLLLREIPLFGNITCMQVAIAFRI</sequence>
<dbReference type="EMBL" id="CAJNOL010002353">
    <property type="protein sequence ID" value="CAF1491636.1"/>
    <property type="molecule type" value="Genomic_DNA"/>
</dbReference>
<evidence type="ECO:0000313" key="2">
    <source>
        <dbReference type="EMBL" id="CAF1491636.1"/>
    </source>
</evidence>
<keyword evidence="3" id="KW-1185">Reference proteome</keyword>
<proteinExistence type="predicted"/>
<organism evidence="2 3">
    <name type="scientific">Rotaria sordida</name>
    <dbReference type="NCBI Taxonomy" id="392033"/>
    <lineage>
        <taxon>Eukaryota</taxon>
        <taxon>Metazoa</taxon>
        <taxon>Spiralia</taxon>
        <taxon>Gnathifera</taxon>
        <taxon>Rotifera</taxon>
        <taxon>Eurotatoria</taxon>
        <taxon>Bdelloidea</taxon>
        <taxon>Philodinida</taxon>
        <taxon>Philodinidae</taxon>
        <taxon>Rotaria</taxon>
    </lineage>
</organism>
<dbReference type="Proteomes" id="UP000663870">
    <property type="component" value="Unassembled WGS sequence"/>
</dbReference>
<dbReference type="AlphaFoldDB" id="A0A815SJU8"/>
<protein>
    <recommendedName>
        <fullName evidence="1">TRPM-like domain-containing protein</fullName>
    </recommendedName>
</protein>
<reference evidence="2" key="1">
    <citation type="submission" date="2021-02" db="EMBL/GenBank/DDBJ databases">
        <authorList>
            <person name="Nowell W R."/>
        </authorList>
    </citation>
    <scope>NUCLEOTIDE SEQUENCE</scope>
</reference>
<gene>
    <name evidence="2" type="ORF">JXQ802_LOCUS39897</name>
</gene>
<dbReference type="Pfam" id="PF25508">
    <property type="entry name" value="TRPM2"/>
    <property type="match status" value="1"/>
</dbReference>